<dbReference type="Proteomes" id="UP000192917">
    <property type="component" value="Unassembled WGS sequence"/>
</dbReference>
<keyword evidence="2" id="KW-0808">Transferase</keyword>
<dbReference type="EMBL" id="FWZX01000028">
    <property type="protein sequence ID" value="SMF69182.1"/>
    <property type="molecule type" value="Genomic_DNA"/>
</dbReference>
<dbReference type="RefSeq" id="WP_085125489.1">
    <property type="nucleotide sequence ID" value="NZ_FWZX01000028.1"/>
</dbReference>
<dbReference type="CDD" id="cd04742">
    <property type="entry name" value="NPD_FabD"/>
    <property type="match status" value="1"/>
</dbReference>
<gene>
    <name evidence="2" type="ORF">SAMN05428998_12846</name>
</gene>
<protein>
    <submittedName>
        <fullName evidence="2">Trans-AT polyketide synthase, acyltransferase and oxidoreductase domain-containing protein</fullName>
    </submittedName>
</protein>
<dbReference type="PANTHER" id="PTHR32332:SF20">
    <property type="entry name" value="2-NITROPROPANE DIOXYGENASE-LIKE PROTEIN"/>
    <property type="match status" value="1"/>
</dbReference>
<dbReference type="STRING" id="560819.SAMN05428998_12846"/>
<evidence type="ECO:0000259" key="1">
    <source>
        <dbReference type="Pfam" id="PF21607"/>
    </source>
</evidence>
<dbReference type="GO" id="GO:0016746">
    <property type="term" value="F:acyltransferase activity"/>
    <property type="evidence" value="ECO:0007669"/>
    <property type="project" value="UniProtKB-KW"/>
</dbReference>
<keyword evidence="2" id="KW-0012">Acyltransferase</keyword>
<dbReference type="AlphaFoldDB" id="A0A1Y6CJ36"/>
<organism evidence="2 3">
    <name type="scientific">Tistlia consotensis USBA 355</name>
    <dbReference type="NCBI Taxonomy" id="560819"/>
    <lineage>
        <taxon>Bacteria</taxon>
        <taxon>Pseudomonadati</taxon>
        <taxon>Pseudomonadota</taxon>
        <taxon>Alphaproteobacteria</taxon>
        <taxon>Rhodospirillales</taxon>
        <taxon>Rhodovibrionaceae</taxon>
        <taxon>Tistlia</taxon>
    </lineage>
</organism>
<dbReference type="InterPro" id="IPR014179">
    <property type="entry name" value="PfaD-like_TIM-barrel"/>
</dbReference>
<dbReference type="Pfam" id="PF03060">
    <property type="entry name" value="NMO"/>
    <property type="match status" value="1"/>
</dbReference>
<evidence type="ECO:0000313" key="2">
    <source>
        <dbReference type="EMBL" id="SMF69182.1"/>
    </source>
</evidence>
<evidence type="ECO:0000313" key="3">
    <source>
        <dbReference type="Proteomes" id="UP000192917"/>
    </source>
</evidence>
<dbReference type="InterPro" id="IPR013785">
    <property type="entry name" value="Aldolase_TIM"/>
</dbReference>
<dbReference type="PANTHER" id="PTHR32332">
    <property type="entry name" value="2-NITROPROPANE DIOXYGENASE"/>
    <property type="match status" value="1"/>
</dbReference>
<name>A0A1Y6CJ36_9PROT</name>
<dbReference type="SUPFAM" id="SSF51412">
    <property type="entry name" value="Inosine monophosphate dehydrogenase (IMPDH)"/>
    <property type="match status" value="1"/>
</dbReference>
<sequence>MITVDSLGSSAFKREHGLRYAYVQGSMVRGIASARMVVAMGRAGFLGFLGTGARSVEAVESAILEIKAGLAEGQPWGVNLLANAATPQAEMAAVDLLLRHDVPRIEASAYLQVTAPLVKYRAKGLRRGPGGRILFDRLVMAKLSRPEVAAQFLAPAPERLVAALLADGAITAEEAELVRAVPMADDLCVEADSGGHTDRGSLPSLLPPMLQLRDELAARHGHPKPVRIGAAGGIGTPAAAAAAFVLGADFVLTGSINQCTVEADTSEAVKDLLQQIDVQDTGHCPSGSLFELGAEIQVVKKGLFFPARASKLYDLWRLHGSLDEIDARTRRQIQEKYFRRSFEAVWDETRSFYAEVAPEEIARAEANPKHKMALIFRWYFVHSMRLAEQGDTEQKVDYQIHCGPALGAFNHWVKGSGLEDWRKRHVAEIALRLMEATAALLEERFAALSAPAPAAAASDA</sequence>
<keyword evidence="3" id="KW-1185">Reference proteome</keyword>
<dbReference type="Pfam" id="PF21607">
    <property type="entry name" value="FabD_helical_ins"/>
    <property type="match status" value="1"/>
</dbReference>
<dbReference type="NCBIfam" id="TIGR02814">
    <property type="entry name" value="pfaD_fam"/>
    <property type="match status" value="1"/>
</dbReference>
<dbReference type="InterPro" id="IPR049489">
    <property type="entry name" value="FabD-like_helical_ins"/>
</dbReference>
<accession>A0A1Y6CJ36</accession>
<proteinExistence type="predicted"/>
<feature type="domain" description="[Acyl-carrier-protein] S-malonyltransferase-like inserted helical" evidence="1">
    <location>
        <begin position="319"/>
        <end position="398"/>
    </location>
</feature>
<reference evidence="2 3" key="1">
    <citation type="submission" date="2017-04" db="EMBL/GenBank/DDBJ databases">
        <authorList>
            <person name="Afonso C.L."/>
            <person name="Miller P.J."/>
            <person name="Scott M.A."/>
            <person name="Spackman E."/>
            <person name="Goraichik I."/>
            <person name="Dimitrov K.M."/>
            <person name="Suarez D.L."/>
            <person name="Swayne D.E."/>
        </authorList>
    </citation>
    <scope>NUCLEOTIDE SEQUENCE [LARGE SCALE GENOMIC DNA]</scope>
    <source>
        <strain evidence="2 3">USBA 355</strain>
    </source>
</reference>
<dbReference type="Gene3D" id="3.20.20.70">
    <property type="entry name" value="Aldolase class I"/>
    <property type="match status" value="1"/>
</dbReference>